<dbReference type="PROSITE" id="PS50977">
    <property type="entry name" value="HTH_TETR_2"/>
    <property type="match status" value="1"/>
</dbReference>
<dbReference type="STRING" id="709986.Deima_1570"/>
<feature type="DNA-binding region" description="H-T-H motif" evidence="4">
    <location>
        <begin position="28"/>
        <end position="47"/>
    </location>
</feature>
<dbReference type="Gene3D" id="1.10.357.10">
    <property type="entry name" value="Tetracycline Repressor, domain 2"/>
    <property type="match status" value="1"/>
</dbReference>
<reference evidence="7" key="2">
    <citation type="submission" date="2011-01" db="EMBL/GenBank/DDBJ databases">
        <title>The complete genome of Deinococcus maricopensis DSM 21211.</title>
        <authorList>
            <consortium name="US DOE Joint Genome Institute (JGI-PGF)"/>
            <person name="Lucas S."/>
            <person name="Copeland A."/>
            <person name="Lapidus A."/>
            <person name="Goodwin L."/>
            <person name="Pitluck S."/>
            <person name="Kyrpides N."/>
            <person name="Mavromatis K."/>
            <person name="Pagani I."/>
            <person name="Ivanova N."/>
            <person name="Ovchinnikova G."/>
            <person name="Zeytun A."/>
            <person name="Detter J.C."/>
            <person name="Han C."/>
            <person name="Land M."/>
            <person name="Hauser L."/>
            <person name="Markowitz V."/>
            <person name="Cheng J.-F."/>
            <person name="Hugenholtz P."/>
            <person name="Woyke T."/>
            <person name="Wu D."/>
            <person name="Pukall R."/>
            <person name="Gehrich-Schroeter G."/>
            <person name="Brambilla E."/>
            <person name="Klenk H.-P."/>
            <person name="Eisen J.A."/>
        </authorList>
    </citation>
    <scope>NUCLEOTIDE SEQUENCE [LARGE SCALE GENOMIC DNA]</scope>
    <source>
        <strain evidence="7">DSM 21211 / LMG 22137 / NRRL B-23946 / LB-34</strain>
    </source>
</reference>
<keyword evidence="2 4" id="KW-0238">DNA-binding</keyword>
<dbReference type="eggNOG" id="COG1309">
    <property type="taxonomic scope" value="Bacteria"/>
</dbReference>
<dbReference type="AlphaFoldDB" id="E8U830"/>
<feature type="domain" description="HTH tetR-type" evidence="5">
    <location>
        <begin position="6"/>
        <end position="65"/>
    </location>
</feature>
<protein>
    <submittedName>
        <fullName evidence="6">Regulatory protein TetR</fullName>
    </submittedName>
</protein>
<keyword evidence="1" id="KW-0805">Transcription regulation</keyword>
<evidence type="ECO:0000313" key="7">
    <source>
        <dbReference type="Proteomes" id="UP000008635"/>
    </source>
</evidence>
<evidence type="ECO:0000256" key="1">
    <source>
        <dbReference type="ARBA" id="ARBA00023015"/>
    </source>
</evidence>
<evidence type="ECO:0000256" key="3">
    <source>
        <dbReference type="ARBA" id="ARBA00023163"/>
    </source>
</evidence>
<dbReference type="InterPro" id="IPR050109">
    <property type="entry name" value="HTH-type_TetR-like_transc_reg"/>
</dbReference>
<sequence>MPRPRVIPDEQLLDAARSVFAEHGYSATTAQIATRARVSEGTLFKRYATKEALFLAAVGVSGTPAWHDLLRDPGTGDAVADRLERACLAAVAYARAVVPQLVALWSRGTASATFNPEAFGDPVSRDLRAFEAYLHGEVQAGRLRAHHTPSVARLLHGALLHHIMLELRAEACAVSATPLDRARIDDATFVRTVVHALIGGLHPAA</sequence>
<dbReference type="InterPro" id="IPR009057">
    <property type="entry name" value="Homeodomain-like_sf"/>
</dbReference>
<gene>
    <name evidence="6" type="ordered locus">Deima_1570</name>
</gene>
<dbReference type="Proteomes" id="UP000008635">
    <property type="component" value="Chromosome"/>
</dbReference>
<dbReference type="KEGG" id="dmr:Deima_1570"/>
<dbReference type="EMBL" id="CP002454">
    <property type="protein sequence ID" value="ADV67219.1"/>
    <property type="molecule type" value="Genomic_DNA"/>
</dbReference>
<dbReference type="GO" id="GO:0000976">
    <property type="term" value="F:transcription cis-regulatory region binding"/>
    <property type="evidence" value="ECO:0007669"/>
    <property type="project" value="TreeGrafter"/>
</dbReference>
<evidence type="ECO:0000259" key="5">
    <source>
        <dbReference type="PROSITE" id="PS50977"/>
    </source>
</evidence>
<evidence type="ECO:0000256" key="2">
    <source>
        <dbReference type="ARBA" id="ARBA00023125"/>
    </source>
</evidence>
<dbReference type="PANTHER" id="PTHR30055:SF238">
    <property type="entry name" value="MYCOFACTOCIN BIOSYNTHESIS TRANSCRIPTIONAL REGULATOR MFTR-RELATED"/>
    <property type="match status" value="1"/>
</dbReference>
<reference evidence="6 7" key="1">
    <citation type="journal article" date="2011" name="Stand. Genomic Sci.">
        <title>Complete genome sequence of Deinococcus maricopensis type strain (LB-34).</title>
        <authorList>
            <person name="Pukall R."/>
            <person name="Zeytun A."/>
            <person name="Lucas S."/>
            <person name="Lapidus A."/>
            <person name="Hammon N."/>
            <person name="Deshpande S."/>
            <person name="Nolan M."/>
            <person name="Cheng J.F."/>
            <person name="Pitluck S."/>
            <person name="Liolios K."/>
            <person name="Pagani I."/>
            <person name="Mikhailova N."/>
            <person name="Ivanova N."/>
            <person name="Mavromatis K."/>
            <person name="Pati A."/>
            <person name="Tapia R."/>
            <person name="Han C."/>
            <person name="Goodwin L."/>
            <person name="Chen A."/>
            <person name="Palaniappan K."/>
            <person name="Land M."/>
            <person name="Hauser L."/>
            <person name="Chang Y.J."/>
            <person name="Jeffries C.D."/>
            <person name="Brambilla E.M."/>
            <person name="Rohde M."/>
            <person name="Goker M."/>
            <person name="Detter J.C."/>
            <person name="Woyke T."/>
            <person name="Bristow J."/>
            <person name="Eisen J.A."/>
            <person name="Markowitz V."/>
            <person name="Hugenholtz P."/>
            <person name="Kyrpides N.C."/>
            <person name="Klenk H.P."/>
        </authorList>
    </citation>
    <scope>NUCLEOTIDE SEQUENCE [LARGE SCALE GENOMIC DNA]</scope>
    <source>
        <strain evidence="7">DSM 21211 / LMG 22137 / NRRL B-23946 / LB-34</strain>
    </source>
</reference>
<organism evidence="6 7">
    <name type="scientific">Deinococcus maricopensis (strain DSM 21211 / LMG 22137 / NRRL B-23946 / LB-34)</name>
    <dbReference type="NCBI Taxonomy" id="709986"/>
    <lineage>
        <taxon>Bacteria</taxon>
        <taxon>Thermotogati</taxon>
        <taxon>Deinococcota</taxon>
        <taxon>Deinococci</taxon>
        <taxon>Deinococcales</taxon>
        <taxon>Deinococcaceae</taxon>
        <taxon>Deinococcus</taxon>
    </lineage>
</organism>
<dbReference type="GO" id="GO:0003700">
    <property type="term" value="F:DNA-binding transcription factor activity"/>
    <property type="evidence" value="ECO:0007669"/>
    <property type="project" value="TreeGrafter"/>
</dbReference>
<dbReference type="PRINTS" id="PR00455">
    <property type="entry name" value="HTHTETR"/>
</dbReference>
<dbReference type="InterPro" id="IPR001647">
    <property type="entry name" value="HTH_TetR"/>
</dbReference>
<dbReference type="HOGENOM" id="CLU_069356_37_0_0"/>
<dbReference type="Pfam" id="PF00440">
    <property type="entry name" value="TetR_N"/>
    <property type="match status" value="1"/>
</dbReference>
<proteinExistence type="predicted"/>
<accession>E8U830</accession>
<dbReference type="RefSeq" id="WP_013556724.1">
    <property type="nucleotide sequence ID" value="NC_014958.1"/>
</dbReference>
<dbReference type="PANTHER" id="PTHR30055">
    <property type="entry name" value="HTH-TYPE TRANSCRIPTIONAL REGULATOR RUTR"/>
    <property type="match status" value="1"/>
</dbReference>
<keyword evidence="7" id="KW-1185">Reference proteome</keyword>
<keyword evidence="3" id="KW-0804">Transcription</keyword>
<name>E8U830_DEIML</name>
<evidence type="ECO:0000256" key="4">
    <source>
        <dbReference type="PROSITE-ProRule" id="PRU00335"/>
    </source>
</evidence>
<evidence type="ECO:0000313" key="6">
    <source>
        <dbReference type="EMBL" id="ADV67219.1"/>
    </source>
</evidence>
<dbReference type="SUPFAM" id="SSF46689">
    <property type="entry name" value="Homeodomain-like"/>
    <property type="match status" value="1"/>
</dbReference>